<proteinExistence type="predicted"/>
<comment type="caution">
    <text evidence="1">The sequence shown here is derived from an EMBL/GenBank/DDBJ whole genome shotgun (WGS) entry which is preliminary data.</text>
</comment>
<accession>A0A369KP49</accession>
<organism evidence="1 2">
    <name type="scientific">Spirobacillus cienkowskii</name>
    <dbReference type="NCBI Taxonomy" id="495820"/>
    <lineage>
        <taxon>Bacteria</taxon>
        <taxon>Pseudomonadati</taxon>
        <taxon>Bdellovibrionota</taxon>
        <taxon>Oligoflexia</taxon>
        <taxon>Silvanigrellales</taxon>
        <taxon>Spirobacillus</taxon>
    </lineage>
</organism>
<gene>
    <name evidence="1" type="ORF">DCC88_04740</name>
</gene>
<dbReference type="AlphaFoldDB" id="A0A369KP49"/>
<dbReference type="Proteomes" id="UP000253934">
    <property type="component" value="Unassembled WGS sequence"/>
</dbReference>
<evidence type="ECO:0000313" key="1">
    <source>
        <dbReference type="EMBL" id="RDB36439.1"/>
    </source>
</evidence>
<name>A0A369KP49_9BACT</name>
<evidence type="ECO:0000313" key="2">
    <source>
        <dbReference type="Proteomes" id="UP000253934"/>
    </source>
</evidence>
<reference evidence="1" key="1">
    <citation type="submission" date="2018-04" db="EMBL/GenBank/DDBJ databases">
        <title>Draft genome sequence of the Candidatus Spirobacillus cienkowskii, a pathogen of freshwater Daphnia species, reconstructed from hemolymph metagenomic reads.</title>
        <authorList>
            <person name="Bresciani L."/>
            <person name="Lemos L.N."/>
            <person name="Wale N."/>
            <person name="Lin J.Y."/>
            <person name="Fernandes G.R."/>
            <person name="Duffy M.A."/>
            <person name="Rodrigues J.M."/>
        </authorList>
    </citation>
    <scope>NUCLEOTIDE SEQUENCE [LARGE SCALE GENOMIC DNA]</scope>
    <source>
        <strain evidence="1">Binning01</strain>
    </source>
</reference>
<dbReference type="EMBL" id="QOVW01000060">
    <property type="protein sequence ID" value="RDB36439.1"/>
    <property type="molecule type" value="Genomic_DNA"/>
</dbReference>
<sequence length="903" mass="106643">MNTNNGCVDLGENTTAKLIKKYNKQDLIDEAKINYPDINEYYKILVKICINYLESLWYFERAEFHRNQNNLILNNLKKHNILVNIWYNKKNTKKILTIIGTNQSTINFLEKFEFSFAKVREVLDGYKPNTMEKSRVIILPEELQKFAKLGYKPKNDSYEISIKIDDFLQLKFSLDNILSELHKKFGNIANTKQKNSLNYRVIENHINLVKRKDFDNIINGLGFKPLQDTPKVTIEYEELIYLKNILENIYDKNKNLPKASFKFYYPEMLEIKKDLENIFDKYKLDEIFENLNSQIVKQCNNRSVADRSDFYLTLTDDEIFNYYASHVIRLHNIIFSFMLMGVTSGLSAATVLPEVVSLESYKNFIILDQSVLLFKNLYKVFLKNTSYYKFNQEKLLVDKYDYKKLKDILLQLRKVNSKIEDFNFYLCNSFKYYAKIKQEINILENDYISNKGIFSSFKTNEKNEIVDNKLNHIKLNYYKCLSYFNRRNILENTLRVQLNSFKVLTVEMATLVRGSSEFKIFLRYYKQKYNENYVDKKIQKILYEICKNNYSDVYFNLIKLSLYSEKERVDDLSKLEGISEGSKSIKDDITENMLALGSTFSFSSQIRNIAAHSPIIDNFFKNLNQKSTELDIGLYLFLSAIDGILFLTTSVSAKDKYKKIMNLISKISSYFNVACYGLGVVFVINKLWNNIFTSSIIDNFYLNPFQLFSKIFSYNFEKSISGNYQNIWKDICNDFEEFEKNYRNKPYSLVYDYFILKRKSDPLESMYHISRINKEKLKGIGESQYALNELCNSFLNKVKKFNKEKVDVQKSSCFSFSRIFSSTEKMEDEIITDYIKAIFAIFFQAKQIESYESYLLFLDKVNIEIDNFLKTNLVLLTSQNKEIFSVLNFAKYSGINEEYINKK</sequence>
<protein>
    <submittedName>
        <fullName evidence="1">Uncharacterized protein</fullName>
    </submittedName>
</protein>
<keyword evidence="2" id="KW-1185">Reference proteome</keyword>